<sequence>MKYLSKLKFLPFYTVSILPMGVLYVLSDMMYFLVYRLVGYRKKVVFNNLRNSFPSKSEEEIGQIAKDFYRHFCDIVLESFKRLTIGEKEIKKRLLIKNPELIQEYVNDQRSILMYTGHQGNWEWLVFLPLMFPYSSNTFYKPIKNKYFDELFKNMRERFGVNCVESDKGFRTIIDNHQRKILTLNCMIGDQSPTKKSSKYWYNFLNQETAFFIGADKIAKKTDQVVLFPFFKKLRRGYYELEFRIIEDHPQIRDNFEILEKYAQQLEQAIISAPELWLWSHRRWKLKRENDPFMPELEYASK</sequence>
<dbReference type="AlphaFoldDB" id="A0A1M5CX82"/>
<keyword evidence="3" id="KW-0997">Cell inner membrane</keyword>
<dbReference type="CDD" id="cd07984">
    <property type="entry name" value="LPLAT_LABLAT-like"/>
    <property type="match status" value="1"/>
</dbReference>
<reference evidence="9" key="1">
    <citation type="submission" date="2016-11" db="EMBL/GenBank/DDBJ databases">
        <authorList>
            <person name="Varghese N."/>
            <person name="Submissions S."/>
        </authorList>
    </citation>
    <scope>NUCLEOTIDE SEQUENCE [LARGE SCALE GENOMIC DNA]</scope>
    <source>
        <strain evidence="9">DSM 17539</strain>
    </source>
</reference>
<evidence type="ECO:0000313" key="9">
    <source>
        <dbReference type="Proteomes" id="UP000184406"/>
    </source>
</evidence>
<evidence type="ECO:0000256" key="2">
    <source>
        <dbReference type="ARBA" id="ARBA00022475"/>
    </source>
</evidence>
<keyword evidence="4 8" id="KW-0808">Transferase</keyword>
<dbReference type="PANTHER" id="PTHR30606:SF10">
    <property type="entry name" value="PHOSPHATIDYLINOSITOL MANNOSIDE ACYLTRANSFERASE"/>
    <property type="match status" value="1"/>
</dbReference>
<dbReference type="GO" id="GO:0016746">
    <property type="term" value="F:acyltransferase activity"/>
    <property type="evidence" value="ECO:0007669"/>
    <property type="project" value="UniProtKB-KW"/>
</dbReference>
<dbReference type="InterPro" id="IPR004960">
    <property type="entry name" value="LipA_acyltrans"/>
</dbReference>
<evidence type="ECO:0000256" key="1">
    <source>
        <dbReference type="ARBA" id="ARBA00004533"/>
    </source>
</evidence>
<name>A0A1M5CX82_9FLAO</name>
<keyword evidence="6" id="KW-0012">Acyltransferase</keyword>
<accession>A0A1M5CX82</accession>
<organism evidence="8 9">
    <name type="scientific">Arenibacter palladensis</name>
    <dbReference type="NCBI Taxonomy" id="237373"/>
    <lineage>
        <taxon>Bacteria</taxon>
        <taxon>Pseudomonadati</taxon>
        <taxon>Bacteroidota</taxon>
        <taxon>Flavobacteriia</taxon>
        <taxon>Flavobacteriales</taxon>
        <taxon>Flavobacteriaceae</taxon>
        <taxon>Arenibacter</taxon>
    </lineage>
</organism>
<dbReference type="Proteomes" id="UP000184406">
    <property type="component" value="Unassembled WGS sequence"/>
</dbReference>
<evidence type="ECO:0000256" key="7">
    <source>
        <dbReference type="SAM" id="Phobius"/>
    </source>
</evidence>
<keyword evidence="7" id="KW-0812">Transmembrane</keyword>
<protein>
    <submittedName>
        <fullName evidence="8">KDO2-lipid IV(A) lauroyltransferase</fullName>
    </submittedName>
</protein>
<evidence type="ECO:0000256" key="5">
    <source>
        <dbReference type="ARBA" id="ARBA00023136"/>
    </source>
</evidence>
<keyword evidence="9" id="KW-1185">Reference proteome</keyword>
<evidence type="ECO:0000256" key="3">
    <source>
        <dbReference type="ARBA" id="ARBA00022519"/>
    </source>
</evidence>
<dbReference type="EMBL" id="FQUX01000005">
    <property type="protein sequence ID" value="SHF59291.1"/>
    <property type="molecule type" value="Genomic_DNA"/>
</dbReference>
<dbReference type="PANTHER" id="PTHR30606">
    <property type="entry name" value="LIPID A BIOSYNTHESIS LAUROYL ACYLTRANSFERASE"/>
    <property type="match status" value="1"/>
</dbReference>
<dbReference type="GO" id="GO:0005886">
    <property type="term" value="C:plasma membrane"/>
    <property type="evidence" value="ECO:0007669"/>
    <property type="project" value="UniProtKB-SubCell"/>
</dbReference>
<dbReference type="RefSeq" id="WP_178347009.1">
    <property type="nucleotide sequence ID" value="NZ_FQUX01000005.1"/>
</dbReference>
<keyword evidence="5 7" id="KW-0472">Membrane</keyword>
<proteinExistence type="predicted"/>
<keyword evidence="2" id="KW-1003">Cell membrane</keyword>
<comment type="subcellular location">
    <subcellularLocation>
        <location evidence="1">Cell inner membrane</location>
    </subcellularLocation>
</comment>
<evidence type="ECO:0000313" key="8">
    <source>
        <dbReference type="EMBL" id="SHF59291.1"/>
    </source>
</evidence>
<dbReference type="Pfam" id="PF03279">
    <property type="entry name" value="Lip_A_acyltrans"/>
    <property type="match status" value="1"/>
</dbReference>
<gene>
    <name evidence="8" type="ORF">SAMN03080594_105237</name>
</gene>
<evidence type="ECO:0000256" key="4">
    <source>
        <dbReference type="ARBA" id="ARBA00022679"/>
    </source>
</evidence>
<evidence type="ECO:0000256" key="6">
    <source>
        <dbReference type="ARBA" id="ARBA00023315"/>
    </source>
</evidence>
<feature type="transmembrane region" description="Helical" evidence="7">
    <location>
        <begin position="12"/>
        <end position="34"/>
    </location>
</feature>
<keyword evidence="7" id="KW-1133">Transmembrane helix</keyword>
<dbReference type="GO" id="GO:0009247">
    <property type="term" value="P:glycolipid biosynthetic process"/>
    <property type="evidence" value="ECO:0007669"/>
    <property type="project" value="UniProtKB-ARBA"/>
</dbReference>